<dbReference type="Proteomes" id="UP000800082">
    <property type="component" value="Unassembled WGS sequence"/>
</dbReference>
<dbReference type="RefSeq" id="XP_033447677.1">
    <property type="nucleotide sequence ID" value="XM_033592956.1"/>
</dbReference>
<gene>
    <name evidence="2" type="ORF">M421DRAFT_421834</name>
</gene>
<evidence type="ECO:0000259" key="1">
    <source>
        <dbReference type="Pfam" id="PF06985"/>
    </source>
</evidence>
<proteinExistence type="predicted"/>
<name>A0A6A5RGI7_9PLEO</name>
<feature type="domain" description="Heterokaryon incompatibility" evidence="1">
    <location>
        <begin position="6"/>
        <end position="50"/>
    </location>
</feature>
<evidence type="ECO:0000313" key="2">
    <source>
        <dbReference type="EMBL" id="KAF1927425.1"/>
    </source>
</evidence>
<reference evidence="2" key="1">
    <citation type="journal article" date="2020" name="Stud. Mycol.">
        <title>101 Dothideomycetes genomes: a test case for predicting lifestyles and emergence of pathogens.</title>
        <authorList>
            <person name="Haridas S."/>
            <person name="Albert R."/>
            <person name="Binder M."/>
            <person name="Bloem J."/>
            <person name="Labutti K."/>
            <person name="Salamov A."/>
            <person name="Andreopoulos B."/>
            <person name="Baker S."/>
            <person name="Barry K."/>
            <person name="Bills G."/>
            <person name="Bluhm B."/>
            <person name="Cannon C."/>
            <person name="Castanera R."/>
            <person name="Culley D."/>
            <person name="Daum C."/>
            <person name="Ezra D."/>
            <person name="Gonzalez J."/>
            <person name="Henrissat B."/>
            <person name="Kuo A."/>
            <person name="Liang C."/>
            <person name="Lipzen A."/>
            <person name="Lutzoni F."/>
            <person name="Magnuson J."/>
            <person name="Mondo S."/>
            <person name="Nolan M."/>
            <person name="Ohm R."/>
            <person name="Pangilinan J."/>
            <person name="Park H.-J."/>
            <person name="Ramirez L."/>
            <person name="Alfaro M."/>
            <person name="Sun H."/>
            <person name="Tritt A."/>
            <person name="Yoshinaga Y."/>
            <person name="Zwiers L.-H."/>
            <person name="Turgeon B."/>
            <person name="Goodwin S."/>
            <person name="Spatafora J."/>
            <person name="Crous P."/>
            <person name="Grigoriev I."/>
        </authorList>
    </citation>
    <scope>NUCLEOTIDE SEQUENCE</scope>
    <source>
        <strain evidence="2">CBS 183.55</strain>
    </source>
</reference>
<sequence>MTGMGFWIDGLCINQDDVLEKKHQVNLRMRVYSQAMSTVAWLGAPTGSSATSINILRNVFGQCSVSYIDGSKDH</sequence>
<dbReference type="PANTHER" id="PTHR24148">
    <property type="entry name" value="ANKYRIN REPEAT DOMAIN-CONTAINING PROTEIN 39 HOMOLOG-RELATED"/>
    <property type="match status" value="1"/>
</dbReference>
<dbReference type="OrthoDB" id="5386682at2759"/>
<protein>
    <recommendedName>
        <fullName evidence="1">Heterokaryon incompatibility domain-containing protein</fullName>
    </recommendedName>
</protein>
<dbReference type="EMBL" id="ML978972">
    <property type="protein sequence ID" value="KAF1927425.1"/>
    <property type="molecule type" value="Genomic_DNA"/>
</dbReference>
<dbReference type="Pfam" id="PF06985">
    <property type="entry name" value="HET"/>
    <property type="match status" value="1"/>
</dbReference>
<evidence type="ECO:0000313" key="3">
    <source>
        <dbReference type="Proteomes" id="UP000800082"/>
    </source>
</evidence>
<keyword evidence="3" id="KW-1185">Reference proteome</keyword>
<organism evidence="2 3">
    <name type="scientific">Didymella exigua CBS 183.55</name>
    <dbReference type="NCBI Taxonomy" id="1150837"/>
    <lineage>
        <taxon>Eukaryota</taxon>
        <taxon>Fungi</taxon>
        <taxon>Dikarya</taxon>
        <taxon>Ascomycota</taxon>
        <taxon>Pezizomycotina</taxon>
        <taxon>Dothideomycetes</taxon>
        <taxon>Pleosporomycetidae</taxon>
        <taxon>Pleosporales</taxon>
        <taxon>Pleosporineae</taxon>
        <taxon>Didymellaceae</taxon>
        <taxon>Didymella</taxon>
    </lineage>
</organism>
<accession>A0A6A5RGI7</accession>
<dbReference type="AlphaFoldDB" id="A0A6A5RGI7"/>
<dbReference type="PANTHER" id="PTHR24148:SF73">
    <property type="entry name" value="HET DOMAIN PROTEIN (AFU_ORTHOLOGUE AFUA_8G01020)"/>
    <property type="match status" value="1"/>
</dbReference>
<dbReference type="InterPro" id="IPR052895">
    <property type="entry name" value="HetReg/Transcr_Mod"/>
</dbReference>
<dbReference type="InterPro" id="IPR010730">
    <property type="entry name" value="HET"/>
</dbReference>
<dbReference type="GeneID" id="54350624"/>